<sequence length="55" mass="6635">MTRGKIQKRYIQPHLVKNPRWHRHEGLRVLKKRQHHLLQNLRYSPDALNGASQDN</sequence>
<dbReference type="AlphaFoldDB" id="A0A9D3YXN6"/>
<dbReference type="Proteomes" id="UP000828390">
    <property type="component" value="Unassembled WGS sequence"/>
</dbReference>
<reference evidence="1" key="1">
    <citation type="journal article" date="2019" name="bioRxiv">
        <title>The Genome of the Zebra Mussel, Dreissena polymorpha: A Resource for Invasive Species Research.</title>
        <authorList>
            <person name="McCartney M.A."/>
            <person name="Auch B."/>
            <person name="Kono T."/>
            <person name="Mallez S."/>
            <person name="Zhang Y."/>
            <person name="Obille A."/>
            <person name="Becker A."/>
            <person name="Abrahante J.E."/>
            <person name="Garbe J."/>
            <person name="Badalamenti J.P."/>
            <person name="Herman A."/>
            <person name="Mangelson H."/>
            <person name="Liachko I."/>
            <person name="Sullivan S."/>
            <person name="Sone E.D."/>
            <person name="Koren S."/>
            <person name="Silverstein K.A.T."/>
            <person name="Beckman K.B."/>
            <person name="Gohl D.M."/>
        </authorList>
    </citation>
    <scope>NUCLEOTIDE SEQUENCE</scope>
    <source>
        <strain evidence="1">Duluth1</strain>
        <tissue evidence="1">Whole animal</tissue>
    </source>
</reference>
<keyword evidence="2" id="KW-1185">Reference proteome</keyword>
<feature type="non-terminal residue" evidence="1">
    <location>
        <position position="1"/>
    </location>
</feature>
<accession>A0A9D3YXN6</accession>
<dbReference type="EMBL" id="JAIWYP010000014">
    <property type="protein sequence ID" value="KAH3706971.1"/>
    <property type="molecule type" value="Genomic_DNA"/>
</dbReference>
<name>A0A9D3YXN6_DREPO</name>
<comment type="caution">
    <text evidence="1">The sequence shown here is derived from an EMBL/GenBank/DDBJ whole genome shotgun (WGS) entry which is preliminary data.</text>
</comment>
<gene>
    <name evidence="1" type="ORF">DPMN_066362</name>
</gene>
<evidence type="ECO:0000313" key="1">
    <source>
        <dbReference type="EMBL" id="KAH3706971.1"/>
    </source>
</evidence>
<reference evidence="1" key="2">
    <citation type="submission" date="2020-11" db="EMBL/GenBank/DDBJ databases">
        <authorList>
            <person name="McCartney M.A."/>
            <person name="Auch B."/>
            <person name="Kono T."/>
            <person name="Mallez S."/>
            <person name="Becker A."/>
            <person name="Gohl D.M."/>
            <person name="Silverstein K.A.T."/>
            <person name="Koren S."/>
            <person name="Bechman K.B."/>
            <person name="Herman A."/>
            <person name="Abrahante J.E."/>
            <person name="Garbe J."/>
        </authorList>
    </citation>
    <scope>NUCLEOTIDE SEQUENCE</scope>
    <source>
        <strain evidence="1">Duluth1</strain>
        <tissue evidence="1">Whole animal</tissue>
    </source>
</reference>
<organism evidence="1 2">
    <name type="scientific">Dreissena polymorpha</name>
    <name type="common">Zebra mussel</name>
    <name type="synonym">Mytilus polymorpha</name>
    <dbReference type="NCBI Taxonomy" id="45954"/>
    <lineage>
        <taxon>Eukaryota</taxon>
        <taxon>Metazoa</taxon>
        <taxon>Spiralia</taxon>
        <taxon>Lophotrochozoa</taxon>
        <taxon>Mollusca</taxon>
        <taxon>Bivalvia</taxon>
        <taxon>Autobranchia</taxon>
        <taxon>Heteroconchia</taxon>
        <taxon>Euheterodonta</taxon>
        <taxon>Imparidentia</taxon>
        <taxon>Neoheterodontei</taxon>
        <taxon>Myida</taxon>
        <taxon>Dreissenoidea</taxon>
        <taxon>Dreissenidae</taxon>
        <taxon>Dreissena</taxon>
    </lineage>
</organism>
<proteinExistence type="predicted"/>
<evidence type="ECO:0000313" key="2">
    <source>
        <dbReference type="Proteomes" id="UP000828390"/>
    </source>
</evidence>
<protein>
    <submittedName>
        <fullName evidence="1">Uncharacterized protein</fullName>
    </submittedName>
</protein>